<gene>
    <name evidence="1" type="ORF">acsn021_37140</name>
</gene>
<organism evidence="1 2">
    <name type="scientific">Anaerocolumna cellulosilytica</name>
    <dbReference type="NCBI Taxonomy" id="433286"/>
    <lineage>
        <taxon>Bacteria</taxon>
        <taxon>Bacillati</taxon>
        <taxon>Bacillota</taxon>
        <taxon>Clostridia</taxon>
        <taxon>Lachnospirales</taxon>
        <taxon>Lachnospiraceae</taxon>
        <taxon>Anaerocolumna</taxon>
    </lineage>
</organism>
<dbReference type="KEGG" id="acel:acsn021_37140"/>
<evidence type="ECO:0000313" key="2">
    <source>
        <dbReference type="Proteomes" id="UP000515561"/>
    </source>
</evidence>
<dbReference type="Proteomes" id="UP000515561">
    <property type="component" value="Chromosome"/>
</dbReference>
<dbReference type="AlphaFoldDB" id="A0A6S6RAP7"/>
<dbReference type="EMBL" id="AP023367">
    <property type="protein sequence ID" value="BCJ96145.1"/>
    <property type="molecule type" value="Genomic_DNA"/>
</dbReference>
<dbReference type="RefSeq" id="WP_184091667.1">
    <property type="nucleotide sequence ID" value="NZ_AP023367.1"/>
</dbReference>
<dbReference type="Pfam" id="PF20124">
    <property type="entry name" value="DUF6514"/>
    <property type="match status" value="1"/>
</dbReference>
<reference evidence="1 2" key="1">
    <citation type="journal article" date="2016" name="Int. J. Syst. Evol. Microbiol.">
        <title>Descriptions of Anaerotaenia torta gen. nov., sp. nov. and Anaerocolumna cellulosilytica gen. nov., sp. nov. isolated from a methanogenic reactor of cattle waste.</title>
        <authorList>
            <person name="Uek A."/>
            <person name="Ohtaki Y."/>
            <person name="Kaku N."/>
            <person name="Ueki K."/>
        </authorList>
    </citation>
    <scope>NUCLEOTIDE SEQUENCE [LARGE SCALE GENOMIC DNA]</scope>
    <source>
        <strain evidence="1 2">SN021</strain>
    </source>
</reference>
<accession>A0A6S6RAP7</accession>
<keyword evidence="2" id="KW-1185">Reference proteome</keyword>
<dbReference type="InterPro" id="IPR017016">
    <property type="entry name" value="UCP033595"/>
</dbReference>
<sequence>MRKLYLEGTKTIVLEDNKEVKFDYYLVEDYRNRGQDIMLYGIKIVQHMENHLVTEYTEPISYSRDVVKNMVHTLWNNEVTLVTMLEIVDDLVSDCVL</sequence>
<proteinExistence type="predicted"/>
<name>A0A6S6RAP7_9FIRM</name>
<protein>
    <submittedName>
        <fullName evidence="1">Uncharacterized protein</fullName>
    </submittedName>
</protein>
<evidence type="ECO:0000313" key="1">
    <source>
        <dbReference type="EMBL" id="BCJ96145.1"/>
    </source>
</evidence>